<evidence type="ECO:0000256" key="6">
    <source>
        <dbReference type="ARBA" id="ARBA00022970"/>
    </source>
</evidence>
<feature type="transmembrane region" description="Helical" evidence="9">
    <location>
        <begin position="417"/>
        <end position="434"/>
    </location>
</feature>
<accession>A0ABY0T7M8</accession>
<proteinExistence type="inferred from homology"/>
<gene>
    <name evidence="10" type="ORF">SAMN04490184_5358</name>
</gene>
<keyword evidence="11" id="KW-1185">Reference proteome</keyword>
<evidence type="ECO:0000256" key="8">
    <source>
        <dbReference type="ARBA" id="ARBA00023136"/>
    </source>
</evidence>
<evidence type="ECO:0000256" key="2">
    <source>
        <dbReference type="ARBA" id="ARBA00008540"/>
    </source>
</evidence>
<evidence type="ECO:0000256" key="9">
    <source>
        <dbReference type="RuleBase" id="RU362122"/>
    </source>
</evidence>
<keyword evidence="8 9" id="KW-0472">Membrane</keyword>
<keyword evidence="6 9" id="KW-0029">Amino-acid transport</keyword>
<comment type="subcellular location">
    <subcellularLocation>
        <location evidence="9">Cell inner membrane</location>
        <topology evidence="9">Multi-pass membrane protein</topology>
    </subcellularLocation>
    <subcellularLocation>
        <location evidence="1">Cell membrane</location>
        <topology evidence="1">Multi-pass membrane protein</topology>
    </subcellularLocation>
</comment>
<organism evidence="10 11">
    <name type="scientific">Pseudomonas extremorientalis</name>
    <dbReference type="NCBI Taxonomy" id="169669"/>
    <lineage>
        <taxon>Bacteria</taxon>
        <taxon>Pseudomonadati</taxon>
        <taxon>Pseudomonadota</taxon>
        <taxon>Gammaproteobacteria</taxon>
        <taxon>Pseudomonadales</taxon>
        <taxon>Pseudomonadaceae</taxon>
        <taxon>Pseudomonas</taxon>
    </lineage>
</organism>
<feature type="transmembrane region" description="Helical" evidence="9">
    <location>
        <begin position="261"/>
        <end position="283"/>
    </location>
</feature>
<dbReference type="Pfam" id="PF05525">
    <property type="entry name" value="Branch_AA_trans"/>
    <property type="match status" value="1"/>
</dbReference>
<reference evidence="10 11" key="1">
    <citation type="submission" date="2016-10" db="EMBL/GenBank/DDBJ databases">
        <authorList>
            <person name="Varghese N."/>
            <person name="Submissions S."/>
        </authorList>
    </citation>
    <scope>NUCLEOTIDE SEQUENCE [LARGE SCALE GENOMIC DNA]</scope>
    <source>
        <strain evidence="10 11">BS2774</strain>
    </source>
</reference>
<feature type="transmembrane region" description="Helical" evidence="9">
    <location>
        <begin position="220"/>
        <end position="241"/>
    </location>
</feature>
<evidence type="ECO:0000256" key="7">
    <source>
        <dbReference type="ARBA" id="ARBA00022989"/>
    </source>
</evidence>
<keyword evidence="4" id="KW-1003">Cell membrane</keyword>
<dbReference type="InterPro" id="IPR004685">
    <property type="entry name" value="Brnchd-chn_aa_trnsp_Livcs"/>
</dbReference>
<evidence type="ECO:0000313" key="11">
    <source>
        <dbReference type="Proteomes" id="UP000182654"/>
    </source>
</evidence>
<keyword evidence="5 9" id="KW-0812">Transmembrane</keyword>
<feature type="transmembrane region" description="Helical" evidence="9">
    <location>
        <begin position="446"/>
        <end position="467"/>
    </location>
</feature>
<dbReference type="PANTHER" id="PTHR30588:SF0">
    <property type="entry name" value="BRANCHED-CHAIN AMINO ACID PERMEASE BRNQ"/>
    <property type="match status" value="1"/>
</dbReference>
<sequence>MRHADVAYRTVRPATVRSSANFCNLAASLCVRIPKGSLALDRSAAIRAGSISLIHRESLSKFRFSSVVFPEMKVLKSQDILALGFMTFALFVGAGNIIFPPIVGLQSGPHVWMAALGFLITAVGLPVVTVIALAKVGGGMDALSSPIGKIAGGLLAAAAYLAVGPLFATPRTATVSFEVGLAPLTGESPLALFLYSSVYFLVVFFVSLYPGRLLDTVGRFLAPLKIIALAILGIAAFALPAGDVGVATPEYVAAPFSQGFIQGYLTMDTLGALVFGIVIVNAIRSRGVESPKLITRYAIIAGLIAGVGLALVYFSLFRLGSGSHAVAAGATNGAAVLHAYVQHTFGSLGSGFLAVLISLACLVTAVGLTCACAEYFSKILPLSYKTLVVILALFSLFVSNLGLTKLIAFSIPVLTAIYPPCIVLVALSFCKDFWQEQGRIVGPVMLVSFIFGCIDALKGAGLAGWMPSQLANLPLSEQGLAWLVPSVMTLVVAFAVDRMLGKRSEAIA</sequence>
<dbReference type="Proteomes" id="UP000182654">
    <property type="component" value="Chromosome I"/>
</dbReference>
<name>A0ABY0T7M8_9PSED</name>
<comment type="similarity">
    <text evidence="2 9">Belongs to the branched chain amino acid transporter family.</text>
</comment>
<evidence type="ECO:0000256" key="3">
    <source>
        <dbReference type="ARBA" id="ARBA00022448"/>
    </source>
</evidence>
<dbReference type="PANTHER" id="PTHR30588">
    <property type="entry name" value="BRANCHED-CHAIN AMINO ACID TRANSPORT SYSTEM 2 CARRIER PROTEIN"/>
    <property type="match status" value="1"/>
</dbReference>
<feature type="transmembrane region" description="Helical" evidence="9">
    <location>
        <begin position="188"/>
        <end position="208"/>
    </location>
</feature>
<keyword evidence="7 9" id="KW-1133">Transmembrane helix</keyword>
<comment type="caution">
    <text evidence="9">Lacks conserved residue(s) required for the propagation of feature annotation.</text>
</comment>
<feature type="transmembrane region" description="Helical" evidence="9">
    <location>
        <begin position="146"/>
        <end position="168"/>
    </location>
</feature>
<keyword evidence="3 9" id="KW-0813">Transport</keyword>
<comment type="function">
    <text evidence="9">Component of the transport system for branched-chain amino acids.</text>
</comment>
<evidence type="ECO:0000256" key="1">
    <source>
        <dbReference type="ARBA" id="ARBA00004651"/>
    </source>
</evidence>
<feature type="transmembrane region" description="Helical" evidence="9">
    <location>
        <begin position="80"/>
        <end position="99"/>
    </location>
</feature>
<dbReference type="NCBIfam" id="TIGR00796">
    <property type="entry name" value="livcs"/>
    <property type="match status" value="1"/>
</dbReference>
<feature type="transmembrane region" description="Helical" evidence="9">
    <location>
        <begin position="352"/>
        <end position="376"/>
    </location>
</feature>
<protein>
    <recommendedName>
        <fullName evidence="9">Branched-chain amino acid transport system carrier protein</fullName>
    </recommendedName>
</protein>
<evidence type="ECO:0000313" key="10">
    <source>
        <dbReference type="EMBL" id="SDP86271.1"/>
    </source>
</evidence>
<feature type="transmembrane region" description="Helical" evidence="9">
    <location>
        <begin position="295"/>
        <end position="316"/>
    </location>
</feature>
<evidence type="ECO:0000256" key="5">
    <source>
        <dbReference type="ARBA" id="ARBA00022692"/>
    </source>
</evidence>
<evidence type="ECO:0000256" key="4">
    <source>
        <dbReference type="ARBA" id="ARBA00022475"/>
    </source>
</evidence>
<dbReference type="EMBL" id="LT629708">
    <property type="protein sequence ID" value="SDP86271.1"/>
    <property type="molecule type" value="Genomic_DNA"/>
</dbReference>
<feature type="transmembrane region" description="Helical" evidence="9">
    <location>
        <begin position="479"/>
        <end position="496"/>
    </location>
</feature>
<feature type="transmembrane region" description="Helical" evidence="9">
    <location>
        <begin position="111"/>
        <end position="134"/>
    </location>
</feature>